<evidence type="ECO:0000313" key="2">
    <source>
        <dbReference type="Proteomes" id="UP001500432"/>
    </source>
</evidence>
<name>A0ABN3BP84_9MICC</name>
<comment type="caution">
    <text evidence="1">The sequence shown here is derived from an EMBL/GenBank/DDBJ whole genome shotgun (WGS) entry which is preliminary data.</text>
</comment>
<dbReference type="RefSeq" id="WP_344298550.1">
    <property type="nucleotide sequence ID" value="NZ_BAAAQW010000003.1"/>
</dbReference>
<gene>
    <name evidence="1" type="ORF">GCM10009849_09770</name>
</gene>
<accession>A0ABN3BP84</accession>
<protein>
    <submittedName>
        <fullName evidence="1">Uncharacterized protein</fullName>
    </submittedName>
</protein>
<sequence>MRWDALFSDLEAQMAAAGHLDLEAEVAERVRAEQSAVLLADRLRAGAGRQVDVLLRHGTRCRGTVSQIADTWFVLEDPPRSLLIPAHAVATVAGTGRRAAREESAVRRSLSLSSGLRALARDRAVVGCMVDVGRTDPCTVTGRIDVVGGDYLEVTLADGAEAPDERQPRTLLITFAALLAVRSGG</sequence>
<organism evidence="1 2">
    <name type="scientific">Sinomonas flava</name>
    <dbReference type="NCBI Taxonomy" id="496857"/>
    <lineage>
        <taxon>Bacteria</taxon>
        <taxon>Bacillati</taxon>
        <taxon>Actinomycetota</taxon>
        <taxon>Actinomycetes</taxon>
        <taxon>Micrococcales</taxon>
        <taxon>Micrococcaceae</taxon>
        <taxon>Sinomonas</taxon>
    </lineage>
</organism>
<reference evidence="1 2" key="1">
    <citation type="journal article" date="2019" name="Int. J. Syst. Evol. Microbiol.">
        <title>The Global Catalogue of Microorganisms (GCM) 10K type strain sequencing project: providing services to taxonomists for standard genome sequencing and annotation.</title>
        <authorList>
            <consortium name="The Broad Institute Genomics Platform"/>
            <consortium name="The Broad Institute Genome Sequencing Center for Infectious Disease"/>
            <person name="Wu L."/>
            <person name="Ma J."/>
        </authorList>
    </citation>
    <scope>NUCLEOTIDE SEQUENCE [LARGE SCALE GENOMIC DNA]</scope>
    <source>
        <strain evidence="1 2">JCM 16034</strain>
    </source>
</reference>
<dbReference type="Proteomes" id="UP001500432">
    <property type="component" value="Unassembled WGS sequence"/>
</dbReference>
<evidence type="ECO:0000313" key="1">
    <source>
        <dbReference type="EMBL" id="GAA2198149.1"/>
    </source>
</evidence>
<keyword evidence="2" id="KW-1185">Reference proteome</keyword>
<dbReference type="EMBL" id="BAAAQW010000003">
    <property type="protein sequence ID" value="GAA2198149.1"/>
    <property type="molecule type" value="Genomic_DNA"/>
</dbReference>
<proteinExistence type="predicted"/>